<reference evidence="2" key="1">
    <citation type="journal article" date="2014" name="Front. Microbiol.">
        <title>High frequency of phylogenetically diverse reductive dehalogenase-homologous genes in deep subseafloor sedimentary metagenomes.</title>
        <authorList>
            <person name="Kawai M."/>
            <person name="Futagami T."/>
            <person name="Toyoda A."/>
            <person name="Takaki Y."/>
            <person name="Nishi S."/>
            <person name="Hori S."/>
            <person name="Arai W."/>
            <person name="Tsubouchi T."/>
            <person name="Morono Y."/>
            <person name="Uchiyama I."/>
            <person name="Ito T."/>
            <person name="Fujiyama A."/>
            <person name="Inagaki F."/>
            <person name="Takami H."/>
        </authorList>
    </citation>
    <scope>NUCLEOTIDE SEQUENCE</scope>
    <source>
        <strain evidence="2">Expedition CK06-06</strain>
    </source>
</reference>
<keyword evidence="1" id="KW-0812">Transmembrane</keyword>
<name>X1D4I0_9ZZZZ</name>
<dbReference type="InterPro" id="IPR025489">
    <property type="entry name" value="DUF4381"/>
</dbReference>
<evidence type="ECO:0000313" key="2">
    <source>
        <dbReference type="EMBL" id="GAG99998.1"/>
    </source>
</evidence>
<dbReference type="AlphaFoldDB" id="X1D4I0"/>
<keyword evidence="1" id="KW-1133">Transmembrane helix</keyword>
<accession>X1D4I0</accession>
<protein>
    <recommendedName>
        <fullName evidence="3">DUF4381 domain-containing protein</fullName>
    </recommendedName>
</protein>
<dbReference type="Pfam" id="PF14316">
    <property type="entry name" value="DUF4381"/>
    <property type="match status" value="1"/>
</dbReference>
<organism evidence="2">
    <name type="scientific">marine sediment metagenome</name>
    <dbReference type="NCBI Taxonomy" id="412755"/>
    <lineage>
        <taxon>unclassified sequences</taxon>
        <taxon>metagenomes</taxon>
        <taxon>ecological metagenomes</taxon>
    </lineage>
</organism>
<proteinExistence type="predicted"/>
<feature type="transmembrane region" description="Helical" evidence="1">
    <location>
        <begin position="23"/>
        <end position="44"/>
    </location>
</feature>
<sequence>MNLKEQLADIYELWHVPFWQTKWFFWVSFALILFIFLLTIFIIYKRINKSKVISARKQALDQLTKLQAIATVKHGKQFFYSLSTSIKTYLYNGGINSSIS</sequence>
<keyword evidence="1" id="KW-0472">Membrane</keyword>
<evidence type="ECO:0008006" key="3">
    <source>
        <dbReference type="Google" id="ProtNLM"/>
    </source>
</evidence>
<dbReference type="EMBL" id="BART01022727">
    <property type="protein sequence ID" value="GAG99998.1"/>
    <property type="molecule type" value="Genomic_DNA"/>
</dbReference>
<gene>
    <name evidence="2" type="ORF">S01H4_41545</name>
</gene>
<comment type="caution">
    <text evidence="2">The sequence shown here is derived from an EMBL/GenBank/DDBJ whole genome shotgun (WGS) entry which is preliminary data.</text>
</comment>
<evidence type="ECO:0000256" key="1">
    <source>
        <dbReference type="SAM" id="Phobius"/>
    </source>
</evidence>